<sequence>MGTKRSPLSSSLRKPNSGRFRLWSSRATSVTVCSVTCSSLCS</sequence>
<organism evidence="1 2">
    <name type="scientific">Enterobacteria phage K11</name>
    <name type="common">Bacteriophage K11</name>
    <dbReference type="NCBI Taxonomy" id="532077"/>
    <lineage>
        <taxon>Viruses</taxon>
        <taxon>Duplodnaviria</taxon>
        <taxon>Heunggongvirae</taxon>
        <taxon>Uroviricota</taxon>
        <taxon>Caudoviricetes</taxon>
        <taxon>Autographivirales</taxon>
        <taxon>Autotranscriptaviridae</taxon>
        <taxon>Studiervirinae</taxon>
        <taxon>Przondovirus</taxon>
        <taxon>Przondovirus K11</taxon>
    </lineage>
</organism>
<dbReference type="RefSeq" id="YP_002003838.1">
    <property type="nucleotide sequence ID" value="NC_011043.1"/>
</dbReference>
<reference evidence="1 2" key="1">
    <citation type="submission" date="2008-05" db="EMBL/GenBank/DDBJ databases">
        <title>Genomic sequences and analysis of several T7-like bacteriophages.</title>
        <authorList>
            <person name="Savalia D."/>
            <person name="Severinov K."/>
            <person name="Molineux I."/>
        </authorList>
    </citation>
    <scope>NUCLEOTIDE SEQUENCE [LARGE SCALE GENOMIC DNA]</scope>
</reference>
<organismHost>
    <name type="scientific">Klebsiella</name>
    <dbReference type="NCBI Taxonomy" id="570"/>
</organismHost>
<name>B3VD27_BPK11</name>
<dbReference type="GeneID" id="6449860"/>
<dbReference type="Proteomes" id="UP000000618">
    <property type="component" value="Segment"/>
</dbReference>
<dbReference type="Pfam" id="PF17554">
    <property type="entry name" value="DUF5466"/>
    <property type="match status" value="1"/>
</dbReference>
<accession>B3VD27</accession>
<proteinExistence type="predicted"/>
<gene>
    <name evidence="1" type="primary">19.3</name>
    <name evidence="1" type="ORF">ASC_0050</name>
</gene>
<keyword evidence="2" id="KW-1185">Reference proteome</keyword>
<dbReference type="EMBL" id="EU734173">
    <property type="protein sequence ID" value="ACF15882.1"/>
    <property type="molecule type" value="Genomic_DNA"/>
</dbReference>
<evidence type="ECO:0000313" key="1">
    <source>
        <dbReference type="EMBL" id="ACF15882.1"/>
    </source>
</evidence>
<dbReference type="InterPro" id="IPR035178">
    <property type="entry name" value="DUF5466"/>
</dbReference>
<protein>
    <submittedName>
        <fullName evidence="1">Gp19.3</fullName>
    </submittedName>
</protein>
<evidence type="ECO:0000313" key="2">
    <source>
        <dbReference type="Proteomes" id="UP000000618"/>
    </source>
</evidence>
<dbReference type="KEGG" id="vg:6449860"/>